<dbReference type="SUPFAM" id="SSF56645">
    <property type="entry name" value="Acyl-CoA dehydrogenase NM domain-like"/>
    <property type="match status" value="1"/>
</dbReference>
<organism evidence="2">
    <name type="scientific">marine sediment metagenome</name>
    <dbReference type="NCBI Taxonomy" id="412755"/>
    <lineage>
        <taxon>unclassified sequences</taxon>
        <taxon>metagenomes</taxon>
        <taxon>ecological metagenomes</taxon>
    </lineage>
</organism>
<dbReference type="PANTHER" id="PTHR43884:SF12">
    <property type="entry name" value="ISOVALERYL-COA DEHYDROGENASE, MITOCHONDRIAL-RELATED"/>
    <property type="match status" value="1"/>
</dbReference>
<dbReference type="InterPro" id="IPR013786">
    <property type="entry name" value="AcylCoA_DH/ox_N"/>
</dbReference>
<sequence>MDFELSEEHKLLQRTAREFAEKEIMPGASADERARKFQRDIVTRMGGLGFFGCPIPEEYGGNNMGFVAHVILCEEIARASCSLG</sequence>
<comment type="caution">
    <text evidence="2">The sequence shown here is derived from an EMBL/GenBank/DDBJ whole genome shotgun (WGS) entry which is preliminary data.</text>
</comment>
<protein>
    <recommendedName>
        <fullName evidence="1">Acyl-CoA dehydrogenase/oxidase N-terminal domain-containing protein</fullName>
    </recommendedName>
</protein>
<evidence type="ECO:0000313" key="2">
    <source>
        <dbReference type="EMBL" id="GAI81770.1"/>
    </source>
</evidence>
<gene>
    <name evidence="2" type="ORF">S12H4_19155</name>
</gene>
<dbReference type="GO" id="GO:0050660">
    <property type="term" value="F:flavin adenine dinucleotide binding"/>
    <property type="evidence" value="ECO:0007669"/>
    <property type="project" value="InterPro"/>
</dbReference>
<dbReference type="PANTHER" id="PTHR43884">
    <property type="entry name" value="ACYL-COA DEHYDROGENASE"/>
    <property type="match status" value="1"/>
</dbReference>
<feature type="domain" description="Acyl-CoA dehydrogenase/oxidase N-terminal" evidence="1">
    <location>
        <begin position="6"/>
        <end position="83"/>
    </location>
</feature>
<evidence type="ECO:0000259" key="1">
    <source>
        <dbReference type="Pfam" id="PF02771"/>
    </source>
</evidence>
<dbReference type="GO" id="GO:0003995">
    <property type="term" value="F:acyl-CoA dehydrogenase activity"/>
    <property type="evidence" value="ECO:0007669"/>
    <property type="project" value="TreeGrafter"/>
</dbReference>
<dbReference type="InterPro" id="IPR009100">
    <property type="entry name" value="AcylCoA_DH/oxidase_NM_dom_sf"/>
</dbReference>
<proteinExistence type="predicted"/>
<dbReference type="Gene3D" id="1.10.540.10">
    <property type="entry name" value="Acyl-CoA dehydrogenase/oxidase, N-terminal domain"/>
    <property type="match status" value="1"/>
</dbReference>
<name>X1T2C4_9ZZZZ</name>
<dbReference type="InterPro" id="IPR037069">
    <property type="entry name" value="AcylCoA_DH/ox_N_sf"/>
</dbReference>
<dbReference type="AlphaFoldDB" id="X1T2C4"/>
<dbReference type="Pfam" id="PF02771">
    <property type="entry name" value="Acyl-CoA_dh_N"/>
    <property type="match status" value="1"/>
</dbReference>
<reference evidence="2" key="1">
    <citation type="journal article" date="2014" name="Front. Microbiol.">
        <title>High frequency of phylogenetically diverse reductive dehalogenase-homologous genes in deep subseafloor sedimentary metagenomes.</title>
        <authorList>
            <person name="Kawai M."/>
            <person name="Futagami T."/>
            <person name="Toyoda A."/>
            <person name="Takaki Y."/>
            <person name="Nishi S."/>
            <person name="Hori S."/>
            <person name="Arai W."/>
            <person name="Tsubouchi T."/>
            <person name="Morono Y."/>
            <person name="Uchiyama I."/>
            <person name="Ito T."/>
            <person name="Fujiyama A."/>
            <person name="Inagaki F."/>
            <person name="Takami H."/>
        </authorList>
    </citation>
    <scope>NUCLEOTIDE SEQUENCE</scope>
    <source>
        <strain evidence="2">Expedition CK06-06</strain>
    </source>
</reference>
<dbReference type="EMBL" id="BARW01009542">
    <property type="protein sequence ID" value="GAI81770.1"/>
    <property type="molecule type" value="Genomic_DNA"/>
</dbReference>
<feature type="non-terminal residue" evidence="2">
    <location>
        <position position="84"/>
    </location>
</feature>
<accession>X1T2C4</accession>